<dbReference type="InterPro" id="IPR000873">
    <property type="entry name" value="AMP-dep_synth/lig_dom"/>
</dbReference>
<dbReference type="GO" id="GO:0018858">
    <property type="term" value="F:benzoate-CoA ligase activity"/>
    <property type="evidence" value="ECO:0007669"/>
    <property type="project" value="UniProtKB-EC"/>
</dbReference>
<dbReference type="InterPro" id="IPR025110">
    <property type="entry name" value="AMP-bd_C"/>
</dbReference>
<comment type="caution">
    <text evidence="4">The sequence shown here is derived from an EMBL/GenBank/DDBJ whole genome shotgun (WGS) entry which is preliminary data.</text>
</comment>
<feature type="domain" description="AMP-dependent synthetase/ligase" evidence="2">
    <location>
        <begin position="53"/>
        <end position="395"/>
    </location>
</feature>
<sequence length="541" mass="58573">MPSAHIDTFARDRLPPAELQPVYRFDLPALRFPAQLNCATELLDNRVPAGEGGRLCIQAPGGIRWTYADLQAHANRIANVLVHEMGVVPGNRVLLRSPNSPMLAACWFAVMKVGAIAVTTMPLLRAKELGQILGKGEIGFALCDARLIDALRDAVAQAAKPVRVRCFHDDTSEGLEAAMARQPATFTNVDTAADDTCLLAFTSGTTGVPKATMHFHRDIMAICACWPPHMLQPRADDIFIGSPPMAFTFGLGGLLLFPMSVGASTVLLEKASPNDLVDGIRTFGATVLFTAPTTYRNIAARGDELRATPLRRCVSAGEALPVATRTLWKQATGIELIDGIGATEMLHIFISAADADVRPGATGKAVPGYVARVVDDAGNPVPPGTVGRLAVQGPTGCRYLADDRQRAYVRNGWNLTGDAYVMDEEGYFHYHSRTDDMIISSGYNIASPEVEDALMQHPAVAECGVIGVPDEERGQIVKAFVVLHPGHEPGPEMVKTLQDFVKQTVAPYKYPRAIEFRSALPRSEVGKLLRYRLRQDDKLSN</sequence>
<evidence type="ECO:0000259" key="3">
    <source>
        <dbReference type="Pfam" id="PF13193"/>
    </source>
</evidence>
<dbReference type="Gene3D" id="3.30.300.30">
    <property type="match status" value="1"/>
</dbReference>
<dbReference type="RefSeq" id="WP_316680303.1">
    <property type="nucleotide sequence ID" value="NZ_CATZLL010000002.1"/>
</dbReference>
<dbReference type="Proteomes" id="UP001189757">
    <property type="component" value="Unassembled WGS sequence"/>
</dbReference>
<keyword evidence="5" id="KW-1185">Reference proteome</keyword>
<dbReference type="PROSITE" id="PS00455">
    <property type="entry name" value="AMP_BINDING"/>
    <property type="match status" value="1"/>
</dbReference>
<dbReference type="CDD" id="cd05958">
    <property type="entry name" value="ABCL"/>
    <property type="match status" value="1"/>
</dbReference>
<dbReference type="PANTHER" id="PTHR43352">
    <property type="entry name" value="ACETYL-COA SYNTHETASE"/>
    <property type="match status" value="1"/>
</dbReference>
<evidence type="ECO:0000256" key="1">
    <source>
        <dbReference type="ARBA" id="ARBA00022598"/>
    </source>
</evidence>
<protein>
    <submittedName>
        <fullName evidence="4">Benzoate--CoA ligase</fullName>
        <ecNumber evidence="4">6.2.1.25</ecNumber>
    </submittedName>
</protein>
<organism evidence="4 5">
    <name type="scientific">Ralstonia flaminis</name>
    <dbReference type="NCBI Taxonomy" id="3058597"/>
    <lineage>
        <taxon>Bacteria</taxon>
        <taxon>Pseudomonadati</taxon>
        <taxon>Pseudomonadota</taxon>
        <taxon>Betaproteobacteria</taxon>
        <taxon>Burkholderiales</taxon>
        <taxon>Burkholderiaceae</taxon>
        <taxon>Ralstonia</taxon>
    </lineage>
</organism>
<dbReference type="InterPro" id="IPR020845">
    <property type="entry name" value="AMP-binding_CS"/>
</dbReference>
<dbReference type="Pfam" id="PF00501">
    <property type="entry name" value="AMP-binding"/>
    <property type="match status" value="1"/>
</dbReference>
<gene>
    <name evidence="4" type="primary">bclA</name>
    <name evidence="4" type="ORF">LMG18101_00917</name>
</gene>
<dbReference type="EMBL" id="CATZLL010000002">
    <property type="protein sequence ID" value="CAJ0810518.1"/>
    <property type="molecule type" value="Genomic_DNA"/>
</dbReference>
<dbReference type="EC" id="6.2.1.25" evidence="4"/>
<dbReference type="SUPFAM" id="SSF56801">
    <property type="entry name" value="Acetyl-CoA synthetase-like"/>
    <property type="match status" value="1"/>
</dbReference>
<dbReference type="InterPro" id="IPR042099">
    <property type="entry name" value="ANL_N_sf"/>
</dbReference>
<evidence type="ECO:0000313" key="4">
    <source>
        <dbReference type="EMBL" id="CAJ0810518.1"/>
    </source>
</evidence>
<evidence type="ECO:0000313" key="5">
    <source>
        <dbReference type="Proteomes" id="UP001189757"/>
    </source>
</evidence>
<dbReference type="InterPro" id="IPR045851">
    <property type="entry name" value="AMP-bd_C_sf"/>
</dbReference>
<evidence type="ECO:0000259" key="2">
    <source>
        <dbReference type="Pfam" id="PF00501"/>
    </source>
</evidence>
<accession>A0ABN9JFZ3</accession>
<dbReference type="Gene3D" id="3.40.50.12780">
    <property type="entry name" value="N-terminal domain of ligase-like"/>
    <property type="match status" value="1"/>
</dbReference>
<reference evidence="4 5" key="1">
    <citation type="submission" date="2023-07" db="EMBL/GenBank/DDBJ databases">
        <authorList>
            <person name="Peeters C."/>
        </authorList>
    </citation>
    <scope>NUCLEOTIDE SEQUENCE [LARGE SCALE GENOMIC DNA]</scope>
    <source>
        <strain evidence="4 5">LMG 18101</strain>
    </source>
</reference>
<name>A0ABN9JFZ3_9RALS</name>
<keyword evidence="1 4" id="KW-0436">Ligase</keyword>
<dbReference type="PANTHER" id="PTHR43352:SF1">
    <property type="entry name" value="ANTHRANILATE--COA LIGASE"/>
    <property type="match status" value="1"/>
</dbReference>
<feature type="domain" description="AMP-binding enzyme C-terminal" evidence="3">
    <location>
        <begin position="449"/>
        <end position="527"/>
    </location>
</feature>
<proteinExistence type="predicted"/>
<dbReference type="Pfam" id="PF13193">
    <property type="entry name" value="AMP-binding_C"/>
    <property type="match status" value="1"/>
</dbReference>